<accession>A0ABS1IUZ9</accession>
<gene>
    <name evidence="1" type="ORF">I2494_18065</name>
</gene>
<dbReference type="RefSeq" id="WP_218468466.1">
    <property type="nucleotide sequence ID" value="NZ_JADRCR010000012.1"/>
</dbReference>
<sequence>MFTFIELSGFSKRRPELMPDDEFREFQEMLINEPEAGDVIVGTGGFRKIRWGRPGKGKSSGVRVIYFNITPKGRIYLATIYPKNEQDNLTSEQKKLLKKVSGSLK</sequence>
<dbReference type="Pfam" id="PF06296">
    <property type="entry name" value="RelE"/>
    <property type="match status" value="1"/>
</dbReference>
<organism evidence="1 2">
    <name type="scientific">Limnobaculum allomyrinae</name>
    <dbReference type="NCBI Taxonomy" id="2791986"/>
    <lineage>
        <taxon>Bacteria</taxon>
        <taxon>Pseudomonadati</taxon>
        <taxon>Pseudomonadota</taxon>
        <taxon>Gammaproteobacteria</taxon>
        <taxon>Enterobacterales</taxon>
        <taxon>Budviciaceae</taxon>
        <taxon>Limnobaculum</taxon>
    </lineage>
</organism>
<evidence type="ECO:0000313" key="1">
    <source>
        <dbReference type="EMBL" id="MBK5145586.1"/>
    </source>
</evidence>
<keyword evidence="2" id="KW-1185">Reference proteome</keyword>
<comment type="caution">
    <text evidence="1">The sequence shown here is derived from an EMBL/GenBank/DDBJ whole genome shotgun (WGS) entry which is preliminary data.</text>
</comment>
<reference evidence="1 2" key="1">
    <citation type="submission" date="2020-11" db="EMBL/GenBank/DDBJ databases">
        <title>Insectihabitans protaetiae gen. nov. sp. nov. and Insectihabitans allomyrinae sp. nov., isolated from larvae of Protaetia brevitarsis seulensis and Allomyrina dichotoma, respectively.</title>
        <authorList>
            <person name="Lee S.D."/>
            <person name="Byeon Y.-S."/>
            <person name="Kim S.-M."/>
            <person name="Yang H.L."/>
            <person name="Kim I.S."/>
        </authorList>
    </citation>
    <scope>NUCLEOTIDE SEQUENCE [LARGE SCALE GENOMIC DNA]</scope>
    <source>
        <strain evidence="1 2">BWR-B9</strain>
    </source>
</reference>
<proteinExistence type="predicted"/>
<dbReference type="PIRSF" id="PIRSF039032">
    <property type="entry name" value="HigB-2"/>
    <property type="match status" value="1"/>
</dbReference>
<dbReference type="Proteomes" id="UP001296921">
    <property type="component" value="Unassembled WGS sequence"/>
</dbReference>
<name>A0ABS1IUZ9_9GAMM</name>
<evidence type="ECO:0000313" key="2">
    <source>
        <dbReference type="Proteomes" id="UP001296921"/>
    </source>
</evidence>
<dbReference type="EMBL" id="JADRCR010000012">
    <property type="protein sequence ID" value="MBK5145586.1"/>
    <property type="molecule type" value="Genomic_DNA"/>
</dbReference>
<protein>
    <submittedName>
        <fullName evidence="1">Type II toxin-antitoxin system RelE/ParE family toxin</fullName>
    </submittedName>
</protein>
<dbReference type="InterPro" id="IPR009387">
    <property type="entry name" value="HigB-2"/>
</dbReference>